<name>A0ABT3FRL9_9BACT</name>
<dbReference type="Proteomes" id="UP001207930">
    <property type="component" value="Unassembled WGS sequence"/>
</dbReference>
<comment type="caution">
    <text evidence="1">The sequence shown here is derived from an EMBL/GenBank/DDBJ whole genome shotgun (WGS) entry which is preliminary data.</text>
</comment>
<organism evidence="1 2">
    <name type="scientific">Luteolibacter flavescens</name>
    <dbReference type="NCBI Taxonomy" id="1859460"/>
    <lineage>
        <taxon>Bacteria</taxon>
        <taxon>Pseudomonadati</taxon>
        <taxon>Verrucomicrobiota</taxon>
        <taxon>Verrucomicrobiia</taxon>
        <taxon>Verrucomicrobiales</taxon>
        <taxon>Verrucomicrobiaceae</taxon>
        <taxon>Luteolibacter</taxon>
    </lineage>
</organism>
<dbReference type="RefSeq" id="WP_264501833.1">
    <property type="nucleotide sequence ID" value="NZ_JAPDDS010000007.1"/>
</dbReference>
<dbReference type="Gene3D" id="3.40.30.10">
    <property type="entry name" value="Glutaredoxin"/>
    <property type="match status" value="1"/>
</dbReference>
<dbReference type="Pfam" id="PF05988">
    <property type="entry name" value="DUF899"/>
    <property type="match status" value="1"/>
</dbReference>
<keyword evidence="2" id="KW-1185">Reference proteome</keyword>
<dbReference type="InterPro" id="IPR010296">
    <property type="entry name" value="DUF899_thioredox"/>
</dbReference>
<gene>
    <name evidence="1" type="ORF">OKA04_14145</name>
</gene>
<proteinExistence type="predicted"/>
<dbReference type="InterPro" id="IPR036249">
    <property type="entry name" value="Thioredoxin-like_sf"/>
</dbReference>
<dbReference type="SUPFAM" id="SSF52833">
    <property type="entry name" value="Thioredoxin-like"/>
    <property type="match status" value="1"/>
</dbReference>
<sequence length="252" mass="28364">MSIPAIPDLTNHPVVSREAWLAARKELLEKEKEDTRARDALSAARRDLPWVKVEENYVFEGPDGPVTLAELFDGRSQLVVYHFMFGPGWKEGCSGCSFLCDHVDGARQHFENAGVSYVAVSRAPLAEFAHFKKRMGWKFNWVSSAGNDFNFDYKVSYTPEQVASGKVEYNYGEIEPWGEEAHGTSVFYKNEAGEIFHTYSCYARGCEQTVGALMFLDLVPLGRNEEDTMSWVRLHDQYEQAKGSCCGCGKDA</sequence>
<evidence type="ECO:0000313" key="2">
    <source>
        <dbReference type="Proteomes" id="UP001207930"/>
    </source>
</evidence>
<protein>
    <submittedName>
        <fullName evidence="1">Thioredoxin family protein</fullName>
    </submittedName>
</protein>
<dbReference type="EMBL" id="JAPDDS010000007">
    <property type="protein sequence ID" value="MCW1885876.1"/>
    <property type="molecule type" value="Genomic_DNA"/>
</dbReference>
<accession>A0ABT3FRL9</accession>
<reference evidence="1 2" key="1">
    <citation type="submission" date="2022-10" db="EMBL/GenBank/DDBJ databases">
        <title>Luteolibacter flavescens strain MCCC 1K03193, whole genome shotgun sequencing project.</title>
        <authorList>
            <person name="Zhao G."/>
            <person name="Shen L."/>
        </authorList>
    </citation>
    <scope>NUCLEOTIDE SEQUENCE [LARGE SCALE GENOMIC DNA]</scope>
    <source>
        <strain evidence="1 2">MCCC 1K03193</strain>
    </source>
</reference>
<evidence type="ECO:0000313" key="1">
    <source>
        <dbReference type="EMBL" id="MCW1885876.1"/>
    </source>
</evidence>